<keyword evidence="1" id="KW-0597">Phosphoprotein</keyword>
<keyword evidence="7" id="KW-1185">Reference proteome</keyword>
<dbReference type="EMBL" id="VTTN01000022">
    <property type="protein sequence ID" value="KAA0590359.1"/>
    <property type="molecule type" value="Genomic_DNA"/>
</dbReference>
<evidence type="ECO:0000256" key="2">
    <source>
        <dbReference type="ARBA" id="ARBA00022649"/>
    </source>
</evidence>
<dbReference type="GO" id="GO:0004540">
    <property type="term" value="F:RNA nuclease activity"/>
    <property type="evidence" value="ECO:0007669"/>
    <property type="project" value="InterPro"/>
</dbReference>
<dbReference type="Pfam" id="PF01934">
    <property type="entry name" value="HepT-like"/>
    <property type="match status" value="1"/>
</dbReference>
<evidence type="ECO:0000313" key="7">
    <source>
        <dbReference type="Proteomes" id="UP000324927"/>
    </source>
</evidence>
<dbReference type="InterPro" id="IPR008201">
    <property type="entry name" value="HepT-like"/>
</dbReference>
<evidence type="ECO:0000313" key="6">
    <source>
        <dbReference type="EMBL" id="KAA0590359.1"/>
    </source>
</evidence>
<dbReference type="InterPro" id="IPR051813">
    <property type="entry name" value="HepT_RNase_toxin"/>
</dbReference>
<reference evidence="6 7" key="1">
    <citation type="submission" date="2019-08" db="EMBL/GenBank/DDBJ databases">
        <authorList>
            <person name="Grouzdev D."/>
            <person name="Tikhonova E."/>
            <person name="Kravchenko I."/>
        </authorList>
    </citation>
    <scope>NUCLEOTIDE SEQUENCE [LARGE SCALE GENOMIC DNA]</scope>
    <source>
        <strain evidence="6 7">59b</strain>
    </source>
</reference>
<dbReference type="AlphaFoldDB" id="A0A5A9GAR3"/>
<evidence type="ECO:0000256" key="1">
    <source>
        <dbReference type="ARBA" id="ARBA00022553"/>
    </source>
</evidence>
<organism evidence="6 7">
    <name type="scientific">Azospirillum lipoferum</name>
    <dbReference type="NCBI Taxonomy" id="193"/>
    <lineage>
        <taxon>Bacteria</taxon>
        <taxon>Pseudomonadati</taxon>
        <taxon>Pseudomonadota</taxon>
        <taxon>Alphaproteobacteria</taxon>
        <taxon>Rhodospirillales</taxon>
        <taxon>Azospirillaceae</taxon>
        <taxon>Azospirillum</taxon>
    </lineage>
</organism>
<proteinExistence type="predicted"/>
<keyword evidence="3" id="KW-0540">Nuclease</keyword>
<sequence>MRSKLPGKPLTDIQKNIVAIASFIKGMSFEDFLRDQKTCYAVLRALEIISEASRHLPTDVKSRYPDIDWRAVAGAGNVYRHDYDSVDDAVIWHTINSELAPLKAAVDAELALLRTDE</sequence>
<keyword evidence="4" id="KW-0547">Nucleotide-binding</keyword>
<gene>
    <name evidence="6" type="ORF">FZ942_31385</name>
</gene>
<dbReference type="PANTHER" id="PTHR34139:SF1">
    <property type="entry name" value="RNASE MJ1380-RELATED"/>
    <property type="match status" value="1"/>
</dbReference>
<evidence type="ECO:0000256" key="5">
    <source>
        <dbReference type="ARBA" id="ARBA00022801"/>
    </source>
</evidence>
<evidence type="ECO:0000256" key="4">
    <source>
        <dbReference type="ARBA" id="ARBA00022741"/>
    </source>
</evidence>
<accession>A0A5A9GAR3</accession>
<dbReference type="RefSeq" id="WP_149234976.1">
    <property type="nucleotide sequence ID" value="NZ_JALJXJ010000021.1"/>
</dbReference>
<dbReference type="PANTHER" id="PTHR34139">
    <property type="entry name" value="UPF0331 PROTEIN MJ0127"/>
    <property type="match status" value="1"/>
</dbReference>
<dbReference type="GO" id="GO:0016787">
    <property type="term" value="F:hydrolase activity"/>
    <property type="evidence" value="ECO:0007669"/>
    <property type="project" value="UniProtKB-KW"/>
</dbReference>
<keyword evidence="5" id="KW-0378">Hydrolase</keyword>
<dbReference type="OrthoDB" id="4829434at2"/>
<name>A0A5A9GAR3_AZOLI</name>
<keyword evidence="2" id="KW-1277">Toxin-antitoxin system</keyword>
<dbReference type="Proteomes" id="UP000324927">
    <property type="component" value="Unassembled WGS sequence"/>
</dbReference>
<comment type="caution">
    <text evidence="6">The sequence shown here is derived from an EMBL/GenBank/DDBJ whole genome shotgun (WGS) entry which is preliminary data.</text>
</comment>
<dbReference type="GO" id="GO:0000166">
    <property type="term" value="F:nucleotide binding"/>
    <property type="evidence" value="ECO:0007669"/>
    <property type="project" value="UniProtKB-KW"/>
</dbReference>
<protein>
    <submittedName>
        <fullName evidence="6">DUF86 domain-containing protein</fullName>
    </submittedName>
</protein>
<evidence type="ECO:0000256" key="3">
    <source>
        <dbReference type="ARBA" id="ARBA00022722"/>
    </source>
</evidence>
<dbReference type="GO" id="GO:0110001">
    <property type="term" value="C:toxin-antitoxin complex"/>
    <property type="evidence" value="ECO:0007669"/>
    <property type="project" value="InterPro"/>
</dbReference>